<dbReference type="RefSeq" id="WP_095371871.1">
    <property type="nucleotide sequence ID" value="NZ_CP022983.1"/>
</dbReference>
<dbReference type="AlphaFoldDB" id="A0A248TJG8"/>
<accession>A0A248TJG8</accession>
<proteinExistence type="predicted"/>
<evidence type="ECO:0000259" key="4">
    <source>
        <dbReference type="PROSITE" id="PS50977"/>
    </source>
</evidence>
<dbReference type="InterPro" id="IPR001647">
    <property type="entry name" value="HTH_TetR"/>
</dbReference>
<dbReference type="PANTHER" id="PTHR43479">
    <property type="entry name" value="ACREF/ENVCD OPERON REPRESSOR-RELATED"/>
    <property type="match status" value="1"/>
</dbReference>
<feature type="domain" description="HTH tetR-type" evidence="4">
    <location>
        <begin position="13"/>
        <end position="73"/>
    </location>
</feature>
<dbReference type="EMBL" id="CP022983">
    <property type="protein sequence ID" value="ASV68301.1"/>
    <property type="molecule type" value="Genomic_DNA"/>
</dbReference>
<dbReference type="KEGG" id="bko:CKF48_13785"/>
<sequence>MVEYKSSISKQSERTKSSFKKAFIDLIHEKGYSHVTVTDIIKRADYNRTTFYLHFQDKQGLTDELQREMFEQVKEKSMNKYEKGKAISITEMDPKSFELTHFIYSEQAYFNLLLKNDTIPGLHRDLPKAIYEVLEESFILSAINQLDINYSVHKLYMAHGTAGLLVNWIENGYDVSPDNMSLRLIQILHSFAKEFSIATKSKNTPPI</sequence>
<dbReference type="Pfam" id="PF14278">
    <property type="entry name" value="TetR_C_8"/>
    <property type="match status" value="1"/>
</dbReference>
<dbReference type="SUPFAM" id="SSF46689">
    <property type="entry name" value="Homeodomain-like"/>
    <property type="match status" value="1"/>
</dbReference>
<organism evidence="5 6">
    <name type="scientific">Cytobacillus kochii</name>
    <dbReference type="NCBI Taxonomy" id="859143"/>
    <lineage>
        <taxon>Bacteria</taxon>
        <taxon>Bacillati</taxon>
        <taxon>Bacillota</taxon>
        <taxon>Bacilli</taxon>
        <taxon>Bacillales</taxon>
        <taxon>Bacillaceae</taxon>
        <taxon>Cytobacillus</taxon>
    </lineage>
</organism>
<dbReference type="InterPro" id="IPR009057">
    <property type="entry name" value="Homeodomain-like_sf"/>
</dbReference>
<evidence type="ECO:0000256" key="2">
    <source>
        <dbReference type="ARBA" id="ARBA00023125"/>
    </source>
</evidence>
<evidence type="ECO:0000313" key="5">
    <source>
        <dbReference type="EMBL" id="ASV68301.1"/>
    </source>
</evidence>
<evidence type="ECO:0000256" key="3">
    <source>
        <dbReference type="PROSITE-ProRule" id="PRU00335"/>
    </source>
</evidence>
<dbReference type="GO" id="GO:0003677">
    <property type="term" value="F:DNA binding"/>
    <property type="evidence" value="ECO:0007669"/>
    <property type="project" value="UniProtKB-UniRule"/>
</dbReference>
<dbReference type="Gene3D" id="1.10.357.10">
    <property type="entry name" value="Tetracycline Repressor, domain 2"/>
    <property type="match status" value="1"/>
</dbReference>
<dbReference type="Proteomes" id="UP000215137">
    <property type="component" value="Chromosome"/>
</dbReference>
<keyword evidence="1" id="KW-0678">Repressor</keyword>
<evidence type="ECO:0000256" key="1">
    <source>
        <dbReference type="ARBA" id="ARBA00022491"/>
    </source>
</evidence>
<evidence type="ECO:0000313" key="6">
    <source>
        <dbReference type="Proteomes" id="UP000215137"/>
    </source>
</evidence>
<dbReference type="PANTHER" id="PTHR43479:SF7">
    <property type="entry name" value="TETR-FAMILY TRANSCRIPTIONAL REGULATOR"/>
    <property type="match status" value="1"/>
</dbReference>
<protein>
    <recommendedName>
        <fullName evidence="4">HTH tetR-type domain-containing protein</fullName>
    </recommendedName>
</protein>
<dbReference type="InterPro" id="IPR050624">
    <property type="entry name" value="HTH-type_Tx_Regulator"/>
</dbReference>
<feature type="DNA-binding region" description="H-T-H motif" evidence="3">
    <location>
        <begin position="36"/>
        <end position="55"/>
    </location>
</feature>
<keyword evidence="2 3" id="KW-0238">DNA-binding</keyword>
<keyword evidence="6" id="KW-1185">Reference proteome</keyword>
<reference evidence="5 6" key="1">
    <citation type="submission" date="2017-08" db="EMBL/GenBank/DDBJ databases">
        <title>Complete Genome Sequence of Bacillus kochii Oregon-R-modENCODE STRAIN BDGP4, isolated from Drosophila melanogaster gut.</title>
        <authorList>
            <person name="Wan K.H."/>
            <person name="Yu C."/>
            <person name="Park S."/>
            <person name="Hammonds A.S."/>
            <person name="Booth B.W."/>
            <person name="Celniker S.E."/>
        </authorList>
    </citation>
    <scope>NUCLEOTIDE SEQUENCE [LARGE SCALE GENOMIC DNA]</scope>
    <source>
        <strain evidence="5 6">BDGP4</strain>
    </source>
</reference>
<gene>
    <name evidence="5" type="ORF">CKF48_13785</name>
</gene>
<dbReference type="OrthoDB" id="9810250at2"/>
<dbReference type="Pfam" id="PF00440">
    <property type="entry name" value="TetR_N"/>
    <property type="match status" value="1"/>
</dbReference>
<dbReference type="InterPro" id="IPR039532">
    <property type="entry name" value="TetR_C_Firmicutes"/>
</dbReference>
<dbReference type="PROSITE" id="PS50977">
    <property type="entry name" value="HTH_TETR_2"/>
    <property type="match status" value="1"/>
</dbReference>
<name>A0A248TJG8_9BACI</name>